<dbReference type="EMBL" id="CP068393">
    <property type="protein sequence ID" value="QUC66107.1"/>
    <property type="molecule type" value="Genomic_DNA"/>
</dbReference>
<name>A0AC61MV95_9FIRM</name>
<organism evidence="1 2">
    <name type="scientific">Aristaeella hokkaidonensis</name>
    <dbReference type="NCBI Taxonomy" id="3046382"/>
    <lineage>
        <taxon>Bacteria</taxon>
        <taxon>Bacillati</taxon>
        <taxon>Bacillota</taxon>
        <taxon>Clostridia</taxon>
        <taxon>Eubacteriales</taxon>
        <taxon>Aristaeellaceae</taxon>
        <taxon>Aristaeella</taxon>
    </lineage>
</organism>
<reference evidence="1" key="1">
    <citation type="submission" date="2021-01" db="EMBL/GenBank/DDBJ databases">
        <title>Complete genome sequence of Clostridiales bacterium R-7.</title>
        <authorList>
            <person name="Mahoney-Kurpe S.C."/>
            <person name="Palevich N."/>
            <person name="Koike S."/>
            <person name="Moon C.D."/>
            <person name="Attwood G.T."/>
        </authorList>
    </citation>
    <scope>NUCLEOTIDE SEQUENCE</scope>
    <source>
        <strain evidence="1">R-7</strain>
    </source>
</reference>
<gene>
    <name evidence="1" type="ORF">JYE49_09520</name>
</gene>
<dbReference type="Proteomes" id="UP000682782">
    <property type="component" value="Chromosome"/>
</dbReference>
<keyword evidence="2" id="KW-1185">Reference proteome</keyword>
<evidence type="ECO:0000313" key="2">
    <source>
        <dbReference type="Proteomes" id="UP000682782"/>
    </source>
</evidence>
<evidence type="ECO:0000313" key="1">
    <source>
        <dbReference type="EMBL" id="QUC66107.1"/>
    </source>
</evidence>
<sequence length="246" mass="28661">MDISSHIQMPRCVLKRFEDSNHRLFYFDVQKGFIGTNGHAKTINTQVGYYSQSTEEFLKNNIEDPLSQLLLKLDKIDFNSDISILPTLDVSILYHYIYSLISRSPSLLNMFDSNSLNSLNDSKQFQHDFIATKGFIHAKEKHLLRDFNINYMINKSPKSFILPTLGMYSFIMKRKLTLIAPLSPQLAVAFIRDRRNPNTRNIYDITDEKIIYSFNSYAFKYQCNEKNGYIVSPNKEALNEQINNKE</sequence>
<proteinExistence type="predicted"/>
<protein>
    <submittedName>
        <fullName evidence="1">DUF4238 domain-containing protein</fullName>
    </submittedName>
</protein>
<accession>A0AC61MV95</accession>